<organism evidence="3">
    <name type="scientific">Streptococcus pneumoniae</name>
    <dbReference type="NCBI Taxonomy" id="1313"/>
    <lineage>
        <taxon>Bacteria</taxon>
        <taxon>Bacillati</taxon>
        <taxon>Bacillota</taxon>
        <taxon>Bacilli</taxon>
        <taxon>Lactobacillales</taxon>
        <taxon>Streptococcaceae</taxon>
        <taxon>Streptococcus</taxon>
    </lineage>
</organism>
<keyword evidence="1" id="KW-1133">Transmembrane helix</keyword>
<dbReference type="Pfam" id="PF24547">
    <property type="entry name" value="DUF7601"/>
    <property type="match status" value="1"/>
</dbReference>
<feature type="transmembrane region" description="Helical" evidence="1">
    <location>
        <begin position="226"/>
        <end position="243"/>
    </location>
</feature>
<feature type="domain" description="DUF7601" evidence="2">
    <location>
        <begin position="77"/>
        <end position="194"/>
    </location>
</feature>
<protein>
    <submittedName>
        <fullName evidence="3">Phosphate-transport permease PitB</fullName>
    </submittedName>
</protein>
<evidence type="ECO:0000313" key="3">
    <source>
        <dbReference type="EMBL" id="VNQ30004.1"/>
    </source>
</evidence>
<evidence type="ECO:0000259" key="2">
    <source>
        <dbReference type="Pfam" id="PF24547"/>
    </source>
</evidence>
<gene>
    <name evidence="3" type="primary">pitB_1</name>
    <name evidence="3" type="ORF">SAMEA2627242_01872</name>
</gene>
<keyword evidence="1" id="KW-0812">Transmembrane</keyword>
<sequence length="249" mass="27380">MRYDKRTYEMHVIVKNKVNGGVYISSVYFKENNKSNAPKVEPSEQGVYNLFDNTYTKDASKEPNPDDPSQVDPNAKALTITKKVDGASGDKTRDFQFHIKIQLPSTNKTAETPVTNIIVKHGSKSEVLAVVTPADTVEYNFTLKDGETFTVEQLPAGSKYTVTETGVAGYTDSSIYTTNGAEQTSQGQKNVDFTLTDILIGEKKNDNKVTNKIDDVTPTGLLIDNLPFILMIGLGLAGFVVLSKKRREA</sequence>
<dbReference type="AlphaFoldDB" id="A0A4J2BH39"/>
<keyword evidence="1" id="KW-0472">Membrane</keyword>
<name>A0A4J2BH39_STREE</name>
<dbReference type="EMBL" id="CAATHR010000015">
    <property type="protein sequence ID" value="VNQ30004.1"/>
    <property type="molecule type" value="Genomic_DNA"/>
</dbReference>
<reference evidence="3" key="1">
    <citation type="submission" date="2019-04" db="EMBL/GenBank/DDBJ databases">
        <authorList>
            <consortium name="Pathogen Informatics"/>
        </authorList>
    </citation>
    <scope>NUCLEOTIDE SEQUENCE</scope>
    <source>
        <strain evidence="3">GPSC1</strain>
    </source>
</reference>
<dbReference type="Gene3D" id="2.60.40.1140">
    <property type="entry name" value="Collagen-binding surface protein Cna, B-type domain"/>
    <property type="match status" value="1"/>
</dbReference>
<proteinExistence type="predicted"/>
<evidence type="ECO:0000256" key="1">
    <source>
        <dbReference type="SAM" id="Phobius"/>
    </source>
</evidence>
<accession>A0A4J2BH39</accession>
<dbReference type="InterPro" id="IPR055382">
    <property type="entry name" value="DUF7601"/>
</dbReference>